<keyword evidence="3" id="KW-1185">Reference proteome</keyword>
<dbReference type="InterPro" id="IPR036653">
    <property type="entry name" value="CinA-like_C"/>
</dbReference>
<dbReference type="EMBL" id="VLTK01000022">
    <property type="protein sequence ID" value="TSI12086.1"/>
    <property type="molecule type" value="Genomic_DNA"/>
</dbReference>
<gene>
    <name evidence="2" type="ORF">FO013_21010</name>
</gene>
<dbReference type="Pfam" id="PF02464">
    <property type="entry name" value="CinA"/>
    <property type="match status" value="1"/>
</dbReference>
<dbReference type="Proteomes" id="UP000316406">
    <property type="component" value="Unassembled WGS sequence"/>
</dbReference>
<reference evidence="2 3" key="1">
    <citation type="submission" date="2019-07" db="EMBL/GenBank/DDBJ databases">
        <title>Draft genome sequence of Brevibacterium aurantiacum XU54 isolated from Xinjiang China.</title>
        <authorList>
            <person name="Xu X."/>
        </authorList>
    </citation>
    <scope>NUCLEOTIDE SEQUENCE [LARGE SCALE GENOMIC DNA]</scope>
    <source>
        <strain evidence="2 3">XU54</strain>
    </source>
</reference>
<organism evidence="2 3">
    <name type="scientific">Brevibacterium aurantiacum</name>
    <dbReference type="NCBI Taxonomy" id="273384"/>
    <lineage>
        <taxon>Bacteria</taxon>
        <taxon>Bacillati</taxon>
        <taxon>Actinomycetota</taxon>
        <taxon>Actinomycetes</taxon>
        <taxon>Micrococcales</taxon>
        <taxon>Brevibacteriaceae</taxon>
        <taxon>Brevibacterium</taxon>
    </lineage>
</organism>
<evidence type="ECO:0000259" key="1">
    <source>
        <dbReference type="Pfam" id="PF02464"/>
    </source>
</evidence>
<feature type="domain" description="CinA C-terminal" evidence="1">
    <location>
        <begin position="4"/>
        <end position="145"/>
    </location>
</feature>
<dbReference type="NCBIfam" id="TIGR00199">
    <property type="entry name" value="PncC_domain"/>
    <property type="match status" value="1"/>
</dbReference>
<evidence type="ECO:0000313" key="3">
    <source>
        <dbReference type="Proteomes" id="UP000316406"/>
    </source>
</evidence>
<name>A0A556C408_BREAU</name>
<sequence length="160" mass="16586">MAGSLAELCDEHGVRVAVAESLTGGKISSQLAAAPGSGSWFAGGVVAYSSEVKHRLLKVPRGSVISQTSVEAMARSVCSLMGADAAVAASGAGGPTSQDGQEPGTTWIAVLVADEVQSELHRFRGDPINILSNTEERALAMLLEALQKRYDNMPKQTSTS</sequence>
<evidence type="ECO:0000313" key="2">
    <source>
        <dbReference type="EMBL" id="TSI12086.1"/>
    </source>
</evidence>
<protein>
    <submittedName>
        <fullName evidence="2">CinA family protein</fullName>
    </submittedName>
</protein>
<comment type="caution">
    <text evidence="2">The sequence shown here is derived from an EMBL/GenBank/DDBJ whole genome shotgun (WGS) entry which is preliminary data.</text>
</comment>
<proteinExistence type="predicted"/>
<dbReference type="SUPFAM" id="SSF142433">
    <property type="entry name" value="CinA-like"/>
    <property type="match status" value="1"/>
</dbReference>
<dbReference type="AlphaFoldDB" id="A0A556C408"/>
<dbReference type="Gene3D" id="3.90.950.20">
    <property type="entry name" value="CinA-like"/>
    <property type="match status" value="1"/>
</dbReference>
<accession>A0A556C408</accession>
<dbReference type="InterPro" id="IPR008136">
    <property type="entry name" value="CinA_C"/>
</dbReference>
<dbReference type="OrthoDB" id="1253990at2"/>